<dbReference type="PANTHER" id="PTHR24567:SF74">
    <property type="entry name" value="HTH-TYPE TRANSCRIPTIONAL REGULATOR ARCR"/>
    <property type="match status" value="1"/>
</dbReference>
<feature type="domain" description="HTH crp-type" evidence="5">
    <location>
        <begin position="152"/>
        <end position="229"/>
    </location>
</feature>
<accession>A0ABV9TYU9</accession>
<dbReference type="Pfam" id="PF13545">
    <property type="entry name" value="HTH_Crp_2"/>
    <property type="match status" value="1"/>
</dbReference>
<evidence type="ECO:0000259" key="4">
    <source>
        <dbReference type="PROSITE" id="PS50042"/>
    </source>
</evidence>
<keyword evidence="3" id="KW-0804">Transcription</keyword>
<dbReference type="EMBL" id="JBHSIT010000005">
    <property type="protein sequence ID" value="MFC4909316.1"/>
    <property type="molecule type" value="Genomic_DNA"/>
</dbReference>
<dbReference type="PRINTS" id="PR00034">
    <property type="entry name" value="HTHCRP"/>
</dbReference>
<dbReference type="Gene3D" id="1.10.10.10">
    <property type="entry name" value="Winged helix-like DNA-binding domain superfamily/Winged helix DNA-binding domain"/>
    <property type="match status" value="1"/>
</dbReference>
<sequence length="240" mass="25564">MAGRGASAPPSGEADSSFLAALDDEQREALLAAGRRRAFRPPAALVHQGEDSDHVFLVRSGWVKVVSTTPAGHTVTLAVRGPGDILGESAALSGRLRSATVIALTPVDTLVVPASRFAEILDTHPMIWRVLSGTLARRLDDANGRVRAQATLRGEQCLALLLVHLAELSAREAPPNPDGSIDIAPPLSQTDLGSWLSLSRETVARGLLRLRRNGLVRTGWRRITVTDLDALLAFATTPLD</sequence>
<dbReference type="SUPFAM" id="SSF46785">
    <property type="entry name" value="Winged helix' DNA-binding domain"/>
    <property type="match status" value="1"/>
</dbReference>
<dbReference type="InterPro" id="IPR012318">
    <property type="entry name" value="HTH_CRP"/>
</dbReference>
<evidence type="ECO:0000313" key="6">
    <source>
        <dbReference type="EMBL" id="MFC4909316.1"/>
    </source>
</evidence>
<evidence type="ECO:0000259" key="5">
    <source>
        <dbReference type="PROSITE" id="PS51063"/>
    </source>
</evidence>
<name>A0ABV9TYU9_9ACTN</name>
<comment type="caution">
    <text evidence="6">The sequence shown here is derived from an EMBL/GenBank/DDBJ whole genome shotgun (WGS) entry which is preliminary data.</text>
</comment>
<dbReference type="CDD" id="cd00038">
    <property type="entry name" value="CAP_ED"/>
    <property type="match status" value="1"/>
</dbReference>
<reference evidence="7" key="1">
    <citation type="journal article" date="2019" name="Int. J. Syst. Evol. Microbiol.">
        <title>The Global Catalogue of Microorganisms (GCM) 10K type strain sequencing project: providing services to taxonomists for standard genome sequencing and annotation.</title>
        <authorList>
            <consortium name="The Broad Institute Genomics Platform"/>
            <consortium name="The Broad Institute Genome Sequencing Center for Infectious Disease"/>
            <person name="Wu L."/>
            <person name="Ma J."/>
        </authorList>
    </citation>
    <scope>NUCLEOTIDE SEQUENCE [LARGE SCALE GENOMIC DNA]</scope>
    <source>
        <strain evidence="7">KLKA75</strain>
    </source>
</reference>
<organism evidence="6 7">
    <name type="scientific">Actinomadura gamaensis</name>
    <dbReference type="NCBI Taxonomy" id="1763541"/>
    <lineage>
        <taxon>Bacteria</taxon>
        <taxon>Bacillati</taxon>
        <taxon>Actinomycetota</taxon>
        <taxon>Actinomycetes</taxon>
        <taxon>Streptosporangiales</taxon>
        <taxon>Thermomonosporaceae</taxon>
        <taxon>Actinomadura</taxon>
    </lineage>
</organism>
<keyword evidence="2" id="KW-0238">DNA-binding</keyword>
<gene>
    <name evidence="6" type="ORF">ACFPCY_18485</name>
</gene>
<dbReference type="PANTHER" id="PTHR24567">
    <property type="entry name" value="CRP FAMILY TRANSCRIPTIONAL REGULATORY PROTEIN"/>
    <property type="match status" value="1"/>
</dbReference>
<evidence type="ECO:0000256" key="3">
    <source>
        <dbReference type="ARBA" id="ARBA00023163"/>
    </source>
</evidence>
<evidence type="ECO:0000256" key="2">
    <source>
        <dbReference type="ARBA" id="ARBA00023125"/>
    </source>
</evidence>
<dbReference type="InterPro" id="IPR014710">
    <property type="entry name" value="RmlC-like_jellyroll"/>
</dbReference>
<feature type="domain" description="Cyclic nucleotide-binding" evidence="4">
    <location>
        <begin position="18"/>
        <end position="138"/>
    </location>
</feature>
<dbReference type="SMART" id="SM00100">
    <property type="entry name" value="cNMP"/>
    <property type="match status" value="1"/>
</dbReference>
<evidence type="ECO:0000313" key="7">
    <source>
        <dbReference type="Proteomes" id="UP001595872"/>
    </source>
</evidence>
<keyword evidence="7" id="KW-1185">Reference proteome</keyword>
<dbReference type="PROSITE" id="PS51063">
    <property type="entry name" value="HTH_CRP_2"/>
    <property type="match status" value="1"/>
</dbReference>
<dbReference type="InterPro" id="IPR036390">
    <property type="entry name" value="WH_DNA-bd_sf"/>
</dbReference>
<proteinExistence type="predicted"/>
<dbReference type="InterPro" id="IPR050397">
    <property type="entry name" value="Env_Response_Regulators"/>
</dbReference>
<dbReference type="InterPro" id="IPR036388">
    <property type="entry name" value="WH-like_DNA-bd_sf"/>
</dbReference>
<dbReference type="SUPFAM" id="SSF51206">
    <property type="entry name" value="cAMP-binding domain-like"/>
    <property type="match status" value="1"/>
</dbReference>
<dbReference type="Proteomes" id="UP001595872">
    <property type="component" value="Unassembled WGS sequence"/>
</dbReference>
<dbReference type="InterPro" id="IPR018490">
    <property type="entry name" value="cNMP-bd_dom_sf"/>
</dbReference>
<dbReference type="SMART" id="SM00419">
    <property type="entry name" value="HTH_CRP"/>
    <property type="match status" value="1"/>
</dbReference>
<dbReference type="Pfam" id="PF00027">
    <property type="entry name" value="cNMP_binding"/>
    <property type="match status" value="1"/>
</dbReference>
<protein>
    <submittedName>
        <fullName evidence="6">Crp/Fnr family transcriptional regulator</fullName>
    </submittedName>
</protein>
<keyword evidence="1" id="KW-0805">Transcription regulation</keyword>
<dbReference type="Gene3D" id="2.60.120.10">
    <property type="entry name" value="Jelly Rolls"/>
    <property type="match status" value="1"/>
</dbReference>
<dbReference type="InterPro" id="IPR000595">
    <property type="entry name" value="cNMP-bd_dom"/>
</dbReference>
<dbReference type="PROSITE" id="PS50042">
    <property type="entry name" value="CNMP_BINDING_3"/>
    <property type="match status" value="1"/>
</dbReference>
<evidence type="ECO:0000256" key="1">
    <source>
        <dbReference type="ARBA" id="ARBA00023015"/>
    </source>
</evidence>
<dbReference type="RefSeq" id="WP_378256728.1">
    <property type="nucleotide sequence ID" value="NZ_JBHSIT010000005.1"/>
</dbReference>